<name>A0ABD3HXB6_9MARC</name>
<dbReference type="Proteomes" id="UP001633002">
    <property type="component" value="Unassembled WGS sequence"/>
</dbReference>
<comment type="caution">
    <text evidence="2">The sequence shown here is derived from an EMBL/GenBank/DDBJ whole genome shotgun (WGS) entry which is preliminary data.</text>
</comment>
<dbReference type="EMBL" id="JBJQOH010000002">
    <property type="protein sequence ID" value="KAL3695496.1"/>
    <property type="molecule type" value="Genomic_DNA"/>
</dbReference>
<reference evidence="2 3" key="1">
    <citation type="submission" date="2024-09" db="EMBL/GenBank/DDBJ databases">
        <title>Chromosome-scale assembly of Riccia sorocarpa.</title>
        <authorList>
            <person name="Paukszto L."/>
        </authorList>
    </citation>
    <scope>NUCLEOTIDE SEQUENCE [LARGE SCALE GENOMIC DNA]</scope>
    <source>
        <strain evidence="2">LP-2024</strain>
        <tissue evidence="2">Aerial parts of the thallus</tissue>
    </source>
</reference>
<dbReference type="AlphaFoldDB" id="A0ABD3HXB6"/>
<gene>
    <name evidence="2" type="ORF">R1sor_009572</name>
</gene>
<evidence type="ECO:0000256" key="1">
    <source>
        <dbReference type="SAM" id="MobiDB-lite"/>
    </source>
</evidence>
<organism evidence="2 3">
    <name type="scientific">Riccia sorocarpa</name>
    <dbReference type="NCBI Taxonomy" id="122646"/>
    <lineage>
        <taxon>Eukaryota</taxon>
        <taxon>Viridiplantae</taxon>
        <taxon>Streptophyta</taxon>
        <taxon>Embryophyta</taxon>
        <taxon>Marchantiophyta</taxon>
        <taxon>Marchantiopsida</taxon>
        <taxon>Marchantiidae</taxon>
        <taxon>Marchantiales</taxon>
        <taxon>Ricciaceae</taxon>
        <taxon>Riccia</taxon>
    </lineage>
</organism>
<accession>A0ABD3HXB6</accession>
<evidence type="ECO:0000313" key="2">
    <source>
        <dbReference type="EMBL" id="KAL3695496.1"/>
    </source>
</evidence>
<sequence>MTSLRTPTALQESLGPSPPHDHDEECPILYLQPSMPSFWSQNEKDRENLYSAGLMSMMRHDFSEITDDFIDKIRLEFSVGLPSRSSHRETLNSAPSYTDENWLRPATRRYFAVPIIKKTPDGLEYLLFDTCFHLPFFDFLVRLQYVFGWPGYPDKFPIQYFPMAVTAFETGAHLPWADLLFQELLKDLIKFQNRVRVCPRLVRIWKMVYDEVVQGKVPEMERNPRLFDFEPRIFESARRRNPFIAYHYHANQISRFAPRLLHYVLRSGACKGPPDCPQDYTPPPSCYLDDDKEDLDLSKDFPLLSVDEGEEKETVTAPFKENTPHKP</sequence>
<feature type="region of interest" description="Disordered" evidence="1">
    <location>
        <begin position="299"/>
        <end position="327"/>
    </location>
</feature>
<keyword evidence="3" id="KW-1185">Reference proteome</keyword>
<evidence type="ECO:0000313" key="3">
    <source>
        <dbReference type="Proteomes" id="UP001633002"/>
    </source>
</evidence>
<feature type="compositionally biased region" description="Polar residues" evidence="1">
    <location>
        <begin position="1"/>
        <end position="11"/>
    </location>
</feature>
<feature type="region of interest" description="Disordered" evidence="1">
    <location>
        <begin position="1"/>
        <end position="24"/>
    </location>
</feature>
<protein>
    <submittedName>
        <fullName evidence="2">Uncharacterized protein</fullName>
    </submittedName>
</protein>
<proteinExistence type="predicted"/>